<reference evidence="2 3" key="2">
    <citation type="journal article" date="2008" name="Bioinformatics">
        <title>Assembly reconciliation.</title>
        <authorList>
            <person name="Zimin A.V."/>
            <person name="Smith D.R."/>
            <person name="Sutton G."/>
            <person name="Yorke J.A."/>
        </authorList>
    </citation>
    <scope>NUCLEOTIDE SEQUENCE [LARGE SCALE GENOMIC DNA]</scope>
    <source>
        <strain evidence="2 3">TSC#14021-0224.01</strain>
    </source>
</reference>
<gene>
    <name evidence="2" type="primary">Dere\GG25133</name>
    <name evidence="2" type="synonym">dere_GLEANR_9795</name>
    <name evidence="2" type="synonym">GG25133</name>
    <name evidence="2" type="ORF">Dere_GG25133</name>
</gene>
<dbReference type="HOGENOM" id="CLU_1483508_0_0_1"/>
<feature type="compositionally biased region" description="Polar residues" evidence="1">
    <location>
        <begin position="169"/>
        <end position="187"/>
    </location>
</feature>
<evidence type="ECO:0000313" key="3">
    <source>
        <dbReference type="Proteomes" id="UP000008711"/>
    </source>
</evidence>
<name>B3N5L5_DROER</name>
<dbReference type="Proteomes" id="UP000008711">
    <property type="component" value="Unassembled WGS sequence"/>
</dbReference>
<organism evidence="2 3">
    <name type="scientific">Drosophila erecta</name>
    <name type="common">Fruit fly</name>
    <dbReference type="NCBI Taxonomy" id="7220"/>
    <lineage>
        <taxon>Eukaryota</taxon>
        <taxon>Metazoa</taxon>
        <taxon>Ecdysozoa</taxon>
        <taxon>Arthropoda</taxon>
        <taxon>Hexapoda</taxon>
        <taxon>Insecta</taxon>
        <taxon>Pterygota</taxon>
        <taxon>Neoptera</taxon>
        <taxon>Endopterygota</taxon>
        <taxon>Diptera</taxon>
        <taxon>Brachycera</taxon>
        <taxon>Muscomorpha</taxon>
        <taxon>Ephydroidea</taxon>
        <taxon>Drosophilidae</taxon>
        <taxon>Drosophila</taxon>
        <taxon>Sophophora</taxon>
    </lineage>
</organism>
<sequence>MSETNITPGNDDIALQKEESLLDFTSSSLEARSLEQGQNCEDITVNSIVDAILTKIENKLMGYDAIKMEFQNMRESLDTYSQQMEALDRDIAEIFLDLHNIYKKLERLDKNGRKLCSTKKAVLLRHVKESEDLLDRSRHYLTNDPKEMSAQLVGPPTEVPSIPKDTANVDGSTKQPVGISSSFLSTW</sequence>
<accession>B3N5L5</accession>
<feature type="region of interest" description="Disordered" evidence="1">
    <location>
        <begin position="164"/>
        <end position="187"/>
    </location>
</feature>
<dbReference type="EMBL" id="CH954177">
    <property type="protein sequence ID" value="EDV57974.2"/>
    <property type="molecule type" value="Genomic_DNA"/>
</dbReference>
<evidence type="ECO:0000256" key="1">
    <source>
        <dbReference type="SAM" id="MobiDB-lite"/>
    </source>
</evidence>
<dbReference type="AlphaFoldDB" id="B3N5L5"/>
<proteinExistence type="predicted"/>
<protein>
    <submittedName>
        <fullName evidence="2">Uncharacterized protein</fullName>
    </submittedName>
</protein>
<evidence type="ECO:0000313" key="2">
    <source>
        <dbReference type="EMBL" id="EDV57974.2"/>
    </source>
</evidence>
<reference evidence="2 3" key="1">
    <citation type="journal article" date="2007" name="Nature">
        <title>Evolution of genes and genomes on the Drosophila phylogeny.</title>
        <authorList>
            <consortium name="Drosophila 12 Genomes Consortium"/>
            <person name="Clark A.G."/>
            <person name="Eisen M.B."/>
            <person name="Smith D.R."/>
            <person name="Bergman C.M."/>
            <person name="Oliver B."/>
            <person name="Markow T.A."/>
            <person name="Kaufman T.C."/>
            <person name="Kellis M."/>
            <person name="Gelbart W."/>
            <person name="Iyer V.N."/>
            <person name="Pollard D.A."/>
            <person name="Sackton T.B."/>
            <person name="Larracuente A.M."/>
            <person name="Singh N.D."/>
            <person name="Abad J.P."/>
            <person name="Abt D.N."/>
            <person name="Adryan B."/>
            <person name="Aguade M."/>
            <person name="Akashi H."/>
            <person name="Anderson W.W."/>
            <person name="Aquadro C.F."/>
            <person name="Ardell D.H."/>
            <person name="Arguello R."/>
            <person name="Artieri C.G."/>
            <person name="Barbash D.A."/>
            <person name="Barker D."/>
            <person name="Barsanti P."/>
            <person name="Batterham P."/>
            <person name="Batzoglou S."/>
            <person name="Begun D."/>
            <person name="Bhutkar A."/>
            <person name="Blanco E."/>
            <person name="Bosak S.A."/>
            <person name="Bradley R.K."/>
            <person name="Brand A.D."/>
            <person name="Brent M.R."/>
            <person name="Brooks A.N."/>
            <person name="Brown R.H."/>
            <person name="Butlin R.K."/>
            <person name="Caggese C."/>
            <person name="Calvi B.R."/>
            <person name="Bernardo de Carvalho A."/>
            <person name="Caspi A."/>
            <person name="Castrezana S."/>
            <person name="Celniker S.E."/>
            <person name="Chang J.L."/>
            <person name="Chapple C."/>
            <person name="Chatterji S."/>
            <person name="Chinwalla A."/>
            <person name="Civetta A."/>
            <person name="Clifton S.W."/>
            <person name="Comeron J.M."/>
            <person name="Costello J.C."/>
            <person name="Coyne J.A."/>
            <person name="Daub J."/>
            <person name="David R.G."/>
            <person name="Delcher A.L."/>
            <person name="Delehaunty K."/>
            <person name="Do C.B."/>
            <person name="Ebling H."/>
            <person name="Edwards K."/>
            <person name="Eickbush T."/>
            <person name="Evans J.D."/>
            <person name="Filipski A."/>
            <person name="Findeiss S."/>
            <person name="Freyhult E."/>
            <person name="Fulton L."/>
            <person name="Fulton R."/>
            <person name="Garcia A.C."/>
            <person name="Gardiner A."/>
            <person name="Garfield D.A."/>
            <person name="Garvin B.E."/>
            <person name="Gibson G."/>
            <person name="Gilbert D."/>
            <person name="Gnerre S."/>
            <person name="Godfrey J."/>
            <person name="Good R."/>
            <person name="Gotea V."/>
            <person name="Gravely B."/>
            <person name="Greenberg A.J."/>
            <person name="Griffiths-Jones S."/>
            <person name="Gross S."/>
            <person name="Guigo R."/>
            <person name="Gustafson E.A."/>
            <person name="Haerty W."/>
            <person name="Hahn M.W."/>
            <person name="Halligan D.L."/>
            <person name="Halpern A.L."/>
            <person name="Halter G.M."/>
            <person name="Han M.V."/>
            <person name="Heger A."/>
            <person name="Hillier L."/>
            <person name="Hinrichs A.S."/>
            <person name="Holmes I."/>
            <person name="Hoskins R.A."/>
            <person name="Hubisz M.J."/>
            <person name="Hultmark D."/>
            <person name="Huntley M.A."/>
            <person name="Jaffe D.B."/>
            <person name="Jagadeeshan S."/>
            <person name="Jeck W.R."/>
            <person name="Johnson J."/>
            <person name="Jones C.D."/>
            <person name="Jordan W.C."/>
            <person name="Karpen G.H."/>
            <person name="Kataoka E."/>
            <person name="Keightley P.D."/>
            <person name="Kheradpour P."/>
            <person name="Kirkness E.F."/>
            <person name="Koerich L.B."/>
            <person name="Kristiansen K."/>
            <person name="Kudrna D."/>
            <person name="Kulathinal R.J."/>
            <person name="Kumar S."/>
            <person name="Kwok R."/>
            <person name="Lander E."/>
            <person name="Langley C.H."/>
            <person name="Lapoint R."/>
            <person name="Lazzaro B.P."/>
            <person name="Lee S.J."/>
            <person name="Levesque L."/>
            <person name="Li R."/>
            <person name="Lin C.F."/>
            <person name="Lin M.F."/>
            <person name="Lindblad-Toh K."/>
            <person name="Llopart A."/>
            <person name="Long M."/>
            <person name="Low L."/>
            <person name="Lozovsky E."/>
            <person name="Lu J."/>
            <person name="Luo M."/>
            <person name="Machado C.A."/>
            <person name="Makalowski W."/>
            <person name="Marzo M."/>
            <person name="Matsuda M."/>
            <person name="Matzkin L."/>
            <person name="McAllister B."/>
            <person name="McBride C.S."/>
            <person name="McKernan B."/>
            <person name="McKernan K."/>
            <person name="Mendez-Lago M."/>
            <person name="Minx P."/>
            <person name="Mollenhauer M.U."/>
            <person name="Montooth K."/>
            <person name="Mount S.M."/>
            <person name="Mu X."/>
            <person name="Myers E."/>
            <person name="Negre B."/>
            <person name="Newfeld S."/>
            <person name="Nielsen R."/>
            <person name="Noor M.A."/>
            <person name="O'Grady P."/>
            <person name="Pachter L."/>
            <person name="Papaceit M."/>
            <person name="Parisi M.J."/>
            <person name="Parisi M."/>
            <person name="Parts L."/>
            <person name="Pedersen J.S."/>
            <person name="Pesole G."/>
            <person name="Phillippy A.M."/>
            <person name="Ponting C.P."/>
            <person name="Pop M."/>
            <person name="Porcelli D."/>
            <person name="Powell J.R."/>
            <person name="Prohaska S."/>
            <person name="Pruitt K."/>
            <person name="Puig M."/>
            <person name="Quesneville H."/>
            <person name="Ram K.R."/>
            <person name="Rand D."/>
            <person name="Rasmussen M.D."/>
            <person name="Reed L.K."/>
            <person name="Reenan R."/>
            <person name="Reily A."/>
            <person name="Remington K.A."/>
            <person name="Rieger T.T."/>
            <person name="Ritchie M.G."/>
            <person name="Robin C."/>
            <person name="Rogers Y.H."/>
            <person name="Rohde C."/>
            <person name="Rozas J."/>
            <person name="Rubenfield M.J."/>
            <person name="Ruiz A."/>
            <person name="Russo S."/>
            <person name="Salzberg S.L."/>
            <person name="Sanchez-Gracia A."/>
            <person name="Saranga D.J."/>
            <person name="Sato H."/>
            <person name="Schaeffer S.W."/>
            <person name="Schatz M.C."/>
            <person name="Schlenke T."/>
            <person name="Schwartz R."/>
            <person name="Segarra C."/>
            <person name="Singh R.S."/>
            <person name="Sirot L."/>
            <person name="Sirota M."/>
            <person name="Sisneros N.B."/>
            <person name="Smith C.D."/>
            <person name="Smith T.F."/>
            <person name="Spieth J."/>
            <person name="Stage D.E."/>
            <person name="Stark A."/>
            <person name="Stephan W."/>
            <person name="Strausberg R.L."/>
            <person name="Strempel S."/>
            <person name="Sturgill D."/>
            <person name="Sutton G."/>
            <person name="Sutton G.G."/>
            <person name="Tao W."/>
            <person name="Teichmann S."/>
            <person name="Tobari Y.N."/>
            <person name="Tomimura Y."/>
            <person name="Tsolas J.M."/>
            <person name="Valente V.L."/>
            <person name="Venter E."/>
            <person name="Venter J.C."/>
            <person name="Vicario S."/>
            <person name="Vieira F.G."/>
            <person name="Vilella A.J."/>
            <person name="Villasante A."/>
            <person name="Walenz B."/>
            <person name="Wang J."/>
            <person name="Wasserman M."/>
            <person name="Watts T."/>
            <person name="Wilson D."/>
            <person name="Wilson R.K."/>
            <person name="Wing R.A."/>
            <person name="Wolfner M.F."/>
            <person name="Wong A."/>
            <person name="Wong G.K."/>
            <person name="Wu C.I."/>
            <person name="Wu G."/>
            <person name="Yamamoto D."/>
            <person name="Yang H.P."/>
            <person name="Yang S.P."/>
            <person name="Yorke J.A."/>
            <person name="Yoshida K."/>
            <person name="Zdobnov E."/>
            <person name="Zhang P."/>
            <person name="Zhang Y."/>
            <person name="Zimin A.V."/>
            <person name="Baldwin J."/>
            <person name="Abdouelleil A."/>
            <person name="Abdulkadir J."/>
            <person name="Abebe A."/>
            <person name="Abera B."/>
            <person name="Abreu J."/>
            <person name="Acer S.C."/>
            <person name="Aftuck L."/>
            <person name="Alexander A."/>
            <person name="An P."/>
            <person name="Anderson E."/>
            <person name="Anderson S."/>
            <person name="Arachi H."/>
            <person name="Azer M."/>
            <person name="Bachantsang P."/>
            <person name="Barry A."/>
            <person name="Bayul T."/>
            <person name="Berlin A."/>
            <person name="Bessette D."/>
            <person name="Bloom T."/>
            <person name="Blye J."/>
            <person name="Boguslavskiy L."/>
            <person name="Bonnet C."/>
            <person name="Boukhgalter B."/>
            <person name="Bourzgui I."/>
            <person name="Brown A."/>
            <person name="Cahill P."/>
            <person name="Channer S."/>
            <person name="Cheshatsang Y."/>
            <person name="Chuda L."/>
            <person name="Citroen M."/>
            <person name="Collymore A."/>
            <person name="Cooke P."/>
            <person name="Costello M."/>
            <person name="D'Aco K."/>
            <person name="Daza R."/>
            <person name="De Haan G."/>
            <person name="DeGray S."/>
            <person name="DeMaso C."/>
            <person name="Dhargay N."/>
            <person name="Dooley K."/>
            <person name="Dooley E."/>
            <person name="Doricent M."/>
            <person name="Dorje P."/>
            <person name="Dorjee K."/>
            <person name="Dupes A."/>
            <person name="Elong R."/>
            <person name="Falk J."/>
            <person name="Farina A."/>
            <person name="Faro S."/>
            <person name="Ferguson D."/>
            <person name="Fisher S."/>
            <person name="Foley C.D."/>
            <person name="Franke A."/>
            <person name="Friedrich D."/>
            <person name="Gadbois L."/>
            <person name="Gearin G."/>
            <person name="Gearin C.R."/>
            <person name="Giannoukos G."/>
            <person name="Goode T."/>
            <person name="Graham J."/>
            <person name="Grandbois E."/>
            <person name="Grewal S."/>
            <person name="Gyaltsen K."/>
            <person name="Hafez N."/>
            <person name="Hagos B."/>
            <person name="Hall J."/>
            <person name="Henson C."/>
            <person name="Hollinger A."/>
            <person name="Honan T."/>
            <person name="Huard M.D."/>
            <person name="Hughes L."/>
            <person name="Hurhula B."/>
            <person name="Husby M.E."/>
            <person name="Kamat A."/>
            <person name="Kanga B."/>
            <person name="Kashin S."/>
            <person name="Khazanovich D."/>
            <person name="Kisner P."/>
            <person name="Lance K."/>
            <person name="Lara M."/>
            <person name="Lee W."/>
            <person name="Lennon N."/>
            <person name="Letendre F."/>
            <person name="LeVine R."/>
            <person name="Lipovsky A."/>
            <person name="Liu X."/>
            <person name="Liu J."/>
            <person name="Liu S."/>
            <person name="Lokyitsang T."/>
            <person name="Lokyitsang Y."/>
            <person name="Lubonja R."/>
            <person name="Lui A."/>
            <person name="MacDonald P."/>
            <person name="Magnisalis V."/>
            <person name="Maru K."/>
            <person name="Matthews C."/>
            <person name="McCusker W."/>
            <person name="McDonough S."/>
            <person name="Mehta T."/>
            <person name="Meldrim J."/>
            <person name="Meneus L."/>
            <person name="Mihai O."/>
            <person name="Mihalev A."/>
            <person name="Mihova T."/>
            <person name="Mittelman R."/>
            <person name="Mlenga V."/>
            <person name="Montmayeur A."/>
            <person name="Mulrain L."/>
            <person name="Navidi A."/>
            <person name="Naylor J."/>
            <person name="Negash T."/>
            <person name="Nguyen T."/>
            <person name="Nguyen N."/>
            <person name="Nicol R."/>
            <person name="Norbu C."/>
            <person name="Norbu N."/>
            <person name="Novod N."/>
            <person name="O'Neill B."/>
            <person name="Osman S."/>
            <person name="Markiewicz E."/>
            <person name="Oyono O.L."/>
            <person name="Patti C."/>
            <person name="Phunkhang P."/>
            <person name="Pierre F."/>
            <person name="Priest M."/>
            <person name="Raghuraman S."/>
            <person name="Rege F."/>
            <person name="Reyes R."/>
            <person name="Rise C."/>
            <person name="Rogov P."/>
            <person name="Ross K."/>
            <person name="Ryan E."/>
            <person name="Settipalli S."/>
            <person name="Shea T."/>
            <person name="Sherpa N."/>
            <person name="Shi L."/>
            <person name="Shih D."/>
            <person name="Sparrow T."/>
            <person name="Spaulding J."/>
            <person name="Stalker J."/>
            <person name="Stange-Thomann N."/>
            <person name="Stavropoulos S."/>
            <person name="Stone C."/>
            <person name="Strader C."/>
            <person name="Tesfaye S."/>
            <person name="Thomson T."/>
            <person name="Thoulutsang Y."/>
            <person name="Thoulutsang D."/>
            <person name="Topham K."/>
            <person name="Topping I."/>
            <person name="Tsamla T."/>
            <person name="Vassiliev H."/>
            <person name="Vo A."/>
            <person name="Wangchuk T."/>
            <person name="Wangdi T."/>
            <person name="Weiand M."/>
            <person name="Wilkinson J."/>
            <person name="Wilson A."/>
            <person name="Yadav S."/>
            <person name="Young G."/>
            <person name="Yu Q."/>
            <person name="Zembek L."/>
            <person name="Zhong D."/>
            <person name="Zimmer A."/>
            <person name="Zwirko Z."/>
            <person name="Jaffe D.B."/>
            <person name="Alvarez P."/>
            <person name="Brockman W."/>
            <person name="Butler J."/>
            <person name="Chin C."/>
            <person name="Gnerre S."/>
            <person name="Grabherr M."/>
            <person name="Kleber M."/>
            <person name="Mauceli E."/>
            <person name="MacCallum I."/>
        </authorList>
    </citation>
    <scope>NUCLEOTIDE SEQUENCE [LARGE SCALE GENOMIC DNA]</scope>
    <source>
        <strain evidence="2 3">TSC#14021-0224.01</strain>
    </source>
</reference>
<dbReference type="OrthoDB" id="7883286at2759"/>
<keyword evidence="3" id="KW-1185">Reference proteome</keyword>